<evidence type="ECO:0000256" key="4">
    <source>
        <dbReference type="ARBA" id="ARBA00035255"/>
    </source>
</evidence>
<dbReference type="GO" id="GO:0006412">
    <property type="term" value="P:translation"/>
    <property type="evidence" value="ECO:0007669"/>
    <property type="project" value="InterPro"/>
</dbReference>
<dbReference type="PANTHER" id="PTHR13718">
    <property type="entry name" value="RIBOSOMAL S SUBUNIT"/>
    <property type="match status" value="1"/>
</dbReference>
<dbReference type="Pfam" id="PF03719">
    <property type="entry name" value="Ribosomal_S5_C"/>
    <property type="match status" value="1"/>
</dbReference>
<dbReference type="InterPro" id="IPR014721">
    <property type="entry name" value="Ribsml_uS5_D2-typ_fold_subgr"/>
</dbReference>
<dbReference type="InterPro" id="IPR000851">
    <property type="entry name" value="Ribosomal_uS5"/>
</dbReference>
<feature type="non-terminal residue" evidence="9">
    <location>
        <position position="1"/>
    </location>
</feature>
<dbReference type="GO" id="GO:0022627">
    <property type="term" value="C:cytosolic small ribosomal subunit"/>
    <property type="evidence" value="ECO:0007669"/>
    <property type="project" value="TreeGrafter"/>
</dbReference>
<reference evidence="9 10" key="1">
    <citation type="submission" date="2019-01" db="EMBL/GenBank/DDBJ databases">
        <authorList>
            <person name="Alioto T."/>
            <person name="Alioto T."/>
        </authorList>
    </citation>
    <scope>NUCLEOTIDE SEQUENCE [LARGE SCALE GENOMIC DNA]</scope>
</reference>
<dbReference type="PANTHER" id="PTHR13718:SF120">
    <property type="entry name" value="40S RIBOSOMAL PROTEIN S2"/>
    <property type="match status" value="1"/>
</dbReference>
<evidence type="ECO:0000313" key="10">
    <source>
        <dbReference type="Proteomes" id="UP000386466"/>
    </source>
</evidence>
<dbReference type="FunFam" id="3.30.230.10:FF:000004">
    <property type="entry name" value="40S ribosomal protein S2"/>
    <property type="match status" value="1"/>
</dbReference>
<evidence type="ECO:0000256" key="1">
    <source>
        <dbReference type="ARBA" id="ARBA00008945"/>
    </source>
</evidence>
<dbReference type="Gene3D" id="3.30.160.20">
    <property type="match status" value="1"/>
</dbReference>
<keyword evidence="10" id="KW-1185">Reference proteome</keyword>
<proteinExistence type="inferred from homology"/>
<evidence type="ECO:0000256" key="7">
    <source>
        <dbReference type="RuleBase" id="RU003823"/>
    </source>
</evidence>
<evidence type="ECO:0000256" key="3">
    <source>
        <dbReference type="ARBA" id="ARBA00023274"/>
    </source>
</evidence>
<sequence>DEVLKIRLVQKQIHDGQWTRFKALVAIGDYNRHVILSVKCSKELATAIHGAINLAKLSIYCMCQGYWENNISKPHTVPCKMDQPLWFCACVLHPCPRGIGIVPKKLLMMSGTDNGYTSTRGCTATLDNFTKAICDAMSKTYSNLTPHL</sequence>
<dbReference type="InterPro" id="IPR020568">
    <property type="entry name" value="Ribosomal_Su5_D2-typ_SF"/>
</dbReference>
<dbReference type="Pfam" id="PF00333">
    <property type="entry name" value="Ribosomal_S5"/>
    <property type="match status" value="1"/>
</dbReference>
<dbReference type="PROSITE" id="PS50881">
    <property type="entry name" value="S5_DSRBD"/>
    <property type="match status" value="1"/>
</dbReference>
<keyword evidence="2 6" id="KW-0689">Ribosomal protein</keyword>
<evidence type="ECO:0000256" key="6">
    <source>
        <dbReference type="PROSITE-ProRule" id="PRU00268"/>
    </source>
</evidence>
<dbReference type="Gene3D" id="3.30.230.10">
    <property type="match status" value="1"/>
</dbReference>
<keyword evidence="3 6" id="KW-0687">Ribonucleoprotein</keyword>
<evidence type="ECO:0000256" key="5">
    <source>
        <dbReference type="ARBA" id="ARBA00035407"/>
    </source>
</evidence>
<accession>A0A485N9Z1</accession>
<dbReference type="AlphaFoldDB" id="A0A485N9Z1"/>
<evidence type="ECO:0000259" key="8">
    <source>
        <dbReference type="PROSITE" id="PS50881"/>
    </source>
</evidence>
<dbReference type="SUPFAM" id="SSF54211">
    <property type="entry name" value="Ribosomal protein S5 domain 2-like"/>
    <property type="match status" value="1"/>
</dbReference>
<evidence type="ECO:0000313" key="9">
    <source>
        <dbReference type="EMBL" id="VFV30200.1"/>
    </source>
</evidence>
<dbReference type="Proteomes" id="UP000386466">
    <property type="component" value="Unassembled WGS sequence"/>
</dbReference>
<feature type="non-terminal residue" evidence="9">
    <location>
        <position position="148"/>
    </location>
</feature>
<dbReference type="SUPFAM" id="SSF54768">
    <property type="entry name" value="dsRNA-binding domain-like"/>
    <property type="match status" value="1"/>
</dbReference>
<dbReference type="InterPro" id="IPR005324">
    <property type="entry name" value="Ribosomal_uS5_C"/>
</dbReference>
<dbReference type="GO" id="GO:0003735">
    <property type="term" value="F:structural constituent of ribosome"/>
    <property type="evidence" value="ECO:0007669"/>
    <property type="project" value="UniProtKB-UniRule"/>
</dbReference>
<dbReference type="GO" id="GO:0003723">
    <property type="term" value="F:RNA binding"/>
    <property type="evidence" value="ECO:0007669"/>
    <property type="project" value="InterPro"/>
</dbReference>
<name>A0A485N9Z1_LYNPA</name>
<protein>
    <recommendedName>
        <fullName evidence="4">Small ribosomal subunit protein uS5</fullName>
    </recommendedName>
    <alternativeName>
        <fullName evidence="5">40S ribosomal protein S2</fullName>
    </alternativeName>
</protein>
<feature type="domain" description="S5 DRBM" evidence="8">
    <location>
        <begin position="1"/>
        <end position="62"/>
    </location>
</feature>
<organism evidence="9 10">
    <name type="scientific">Lynx pardinus</name>
    <name type="common">Iberian lynx</name>
    <name type="synonym">Felis pardina</name>
    <dbReference type="NCBI Taxonomy" id="191816"/>
    <lineage>
        <taxon>Eukaryota</taxon>
        <taxon>Metazoa</taxon>
        <taxon>Chordata</taxon>
        <taxon>Craniata</taxon>
        <taxon>Vertebrata</taxon>
        <taxon>Euteleostomi</taxon>
        <taxon>Mammalia</taxon>
        <taxon>Eutheria</taxon>
        <taxon>Laurasiatheria</taxon>
        <taxon>Carnivora</taxon>
        <taxon>Feliformia</taxon>
        <taxon>Felidae</taxon>
        <taxon>Felinae</taxon>
        <taxon>Lynx</taxon>
    </lineage>
</organism>
<evidence type="ECO:0000256" key="2">
    <source>
        <dbReference type="ARBA" id="ARBA00022980"/>
    </source>
</evidence>
<dbReference type="InterPro" id="IPR013810">
    <property type="entry name" value="Ribosomal_uS5_N"/>
</dbReference>
<comment type="similarity">
    <text evidence="1 7">Belongs to the universal ribosomal protein uS5 family.</text>
</comment>
<dbReference type="EMBL" id="CAAGRJ010013711">
    <property type="protein sequence ID" value="VFV30200.1"/>
    <property type="molecule type" value="Genomic_DNA"/>
</dbReference>
<gene>
    <name evidence="9" type="ORF">LYPA_23C020422</name>
</gene>